<keyword evidence="3" id="KW-1185">Reference proteome</keyword>
<reference evidence="2 3" key="2">
    <citation type="submission" date="2019-05" db="EMBL/GenBank/DDBJ databases">
        <title>Glycomyces buryatensis sp. nov.</title>
        <authorList>
            <person name="Nikitina E."/>
        </authorList>
    </citation>
    <scope>NUCLEOTIDE SEQUENCE [LARGE SCALE GENOMIC DNA]</scope>
    <source>
        <strain evidence="2 3">18</strain>
    </source>
</reference>
<evidence type="ECO:0000259" key="1">
    <source>
        <dbReference type="Pfam" id="PF19054"/>
    </source>
</evidence>
<evidence type="ECO:0000313" key="2">
    <source>
        <dbReference type="EMBL" id="THV37764.1"/>
    </source>
</evidence>
<dbReference type="RefSeq" id="WP_136536356.1">
    <property type="nucleotide sequence ID" value="NZ_STGY01000068.1"/>
</dbReference>
<dbReference type="EMBL" id="STGY01000068">
    <property type="protein sequence ID" value="THV37764.1"/>
    <property type="molecule type" value="Genomic_DNA"/>
</dbReference>
<organism evidence="2 3">
    <name type="scientific">Glycomyces buryatensis</name>
    <dbReference type="NCBI Taxonomy" id="2570927"/>
    <lineage>
        <taxon>Bacteria</taxon>
        <taxon>Bacillati</taxon>
        <taxon>Actinomycetota</taxon>
        <taxon>Actinomycetes</taxon>
        <taxon>Glycomycetales</taxon>
        <taxon>Glycomycetaceae</taxon>
        <taxon>Glycomyces</taxon>
    </lineage>
</organism>
<gene>
    <name evidence="2" type="ORF">FAB82_20200</name>
</gene>
<protein>
    <recommendedName>
        <fullName evidence="1">DUF5753 domain-containing protein</fullName>
    </recommendedName>
</protein>
<comment type="caution">
    <text evidence="2">The sequence shown here is derived from an EMBL/GenBank/DDBJ whole genome shotgun (WGS) entry which is preliminary data.</text>
</comment>
<dbReference type="AlphaFoldDB" id="A0A4S8QBG7"/>
<reference evidence="3" key="1">
    <citation type="submission" date="2019-04" db="EMBL/GenBank/DDBJ databases">
        <title>Nocardioides xinjiangensis sp. nov.</title>
        <authorList>
            <person name="Liu S."/>
        </authorList>
    </citation>
    <scope>NUCLEOTIDE SEQUENCE [LARGE SCALE GENOMIC DNA]</scope>
    <source>
        <strain evidence="3">18</strain>
    </source>
</reference>
<name>A0A4S8QBG7_9ACTN</name>
<dbReference type="Proteomes" id="UP000308760">
    <property type="component" value="Unassembled WGS sequence"/>
</dbReference>
<dbReference type="InterPro" id="IPR043917">
    <property type="entry name" value="DUF5753"/>
</dbReference>
<dbReference type="Pfam" id="PF19054">
    <property type="entry name" value="DUF5753"/>
    <property type="match status" value="1"/>
</dbReference>
<dbReference type="OrthoDB" id="5175945at2"/>
<proteinExistence type="predicted"/>
<evidence type="ECO:0000313" key="3">
    <source>
        <dbReference type="Proteomes" id="UP000308760"/>
    </source>
</evidence>
<accession>A0A4S8QBG7</accession>
<feature type="domain" description="DUF5753" evidence="1">
    <location>
        <begin position="100"/>
        <end position="252"/>
    </location>
</feature>
<sequence length="273" mass="31577">MSLPTWYVCQGLADLMQANGVDDHDVGAMLDYSYQTISNWRKGAGQPSKGDVREFFHHYGNGDEEAMLYMQQVVRSKKADHRELEADPRFNALMLERADRHYRRIIKWAPTVLPGTVQERAYHDLLQEIEGTTDDVSEFGWTFKERRVTGIEARIDKYEMVMIIGDAAFLWLNHLSAAERSEQIEHLRYKNNLPGWNIGVMAQPHSLGGNFDLYLSQGSLSAGPDFVFTEINDRSWCIEEQQRVRLYHDLTKPNRPRATPLEEFLNAERDRLA</sequence>